<dbReference type="KEGG" id="eaz:JHT90_15150"/>
<protein>
    <submittedName>
        <fullName evidence="2">DUF4377 domain-containing protein</fullName>
    </submittedName>
</protein>
<dbReference type="InterPro" id="IPR025485">
    <property type="entry name" value="DUF4377"/>
</dbReference>
<name>A0A974NF96_9GAMM</name>
<feature type="domain" description="DUF4377" evidence="1">
    <location>
        <begin position="44"/>
        <end position="119"/>
    </location>
</feature>
<dbReference type="Proteomes" id="UP000595278">
    <property type="component" value="Chromosome"/>
</dbReference>
<gene>
    <name evidence="2" type="ORF">JHT90_15150</name>
</gene>
<reference evidence="2 3" key="1">
    <citation type="submission" date="2021-01" db="EMBL/GenBank/DDBJ databases">
        <title>Entomomonas sp. F2A isolated from a house cricket (Acheta domesticus).</title>
        <authorList>
            <person name="Spergser J."/>
            <person name="Busse H.-J."/>
        </authorList>
    </citation>
    <scope>NUCLEOTIDE SEQUENCE [LARGE SCALE GENOMIC DNA]</scope>
    <source>
        <strain evidence="2 3">F2A</strain>
    </source>
</reference>
<dbReference type="AlphaFoldDB" id="A0A974NF96"/>
<proteinExistence type="predicted"/>
<dbReference type="EMBL" id="CP067393">
    <property type="protein sequence ID" value="QQP85680.1"/>
    <property type="molecule type" value="Genomic_DNA"/>
</dbReference>
<accession>A0A974NF96</accession>
<dbReference type="RefSeq" id="WP_201092531.1">
    <property type="nucleotide sequence ID" value="NZ_CP067393.1"/>
</dbReference>
<keyword evidence="3" id="KW-1185">Reference proteome</keyword>
<evidence type="ECO:0000313" key="3">
    <source>
        <dbReference type="Proteomes" id="UP000595278"/>
    </source>
</evidence>
<sequence>MNILKLWITNCNYLKKFILLICSILLLTACQQDDTKAMNTKYIEVAPYLVDCTGVAPMKCMKIKEQGQAEWEFFYGSIDGFTFEPGYNYQLEVKVTKKAEPIPADTSSLQWTLVKIIDKQKVVNN</sequence>
<dbReference type="PROSITE" id="PS51257">
    <property type="entry name" value="PROKAR_LIPOPROTEIN"/>
    <property type="match status" value="1"/>
</dbReference>
<evidence type="ECO:0000313" key="2">
    <source>
        <dbReference type="EMBL" id="QQP85680.1"/>
    </source>
</evidence>
<evidence type="ECO:0000259" key="1">
    <source>
        <dbReference type="Pfam" id="PF14302"/>
    </source>
</evidence>
<organism evidence="2 3">
    <name type="scientific">Entomomonas asaccharolytica</name>
    <dbReference type="NCBI Taxonomy" id="2785331"/>
    <lineage>
        <taxon>Bacteria</taxon>
        <taxon>Pseudomonadati</taxon>
        <taxon>Pseudomonadota</taxon>
        <taxon>Gammaproteobacteria</taxon>
        <taxon>Pseudomonadales</taxon>
        <taxon>Pseudomonadaceae</taxon>
        <taxon>Entomomonas</taxon>
    </lineage>
</organism>
<dbReference type="Pfam" id="PF14302">
    <property type="entry name" value="DUF4377"/>
    <property type="match status" value="1"/>
</dbReference>